<dbReference type="CDD" id="cd05233">
    <property type="entry name" value="SDR_c"/>
    <property type="match status" value="1"/>
</dbReference>
<dbReference type="EC" id="1.1.1.-" evidence="3"/>
<dbReference type="PANTHER" id="PTHR24321:SF8">
    <property type="entry name" value="ESTRADIOL 17-BETA-DEHYDROGENASE 8-RELATED"/>
    <property type="match status" value="1"/>
</dbReference>
<dbReference type="PROSITE" id="PS00061">
    <property type="entry name" value="ADH_SHORT"/>
    <property type="match status" value="1"/>
</dbReference>
<evidence type="ECO:0000313" key="4">
    <source>
        <dbReference type="Proteomes" id="UP001596183"/>
    </source>
</evidence>
<accession>A0ABW0XV24</accession>
<reference evidence="4" key="1">
    <citation type="journal article" date="2019" name="Int. J. Syst. Evol. Microbiol.">
        <title>The Global Catalogue of Microorganisms (GCM) 10K type strain sequencing project: providing services to taxonomists for standard genome sequencing and annotation.</title>
        <authorList>
            <consortium name="The Broad Institute Genomics Platform"/>
            <consortium name="The Broad Institute Genome Sequencing Center for Infectious Disease"/>
            <person name="Wu L."/>
            <person name="Ma J."/>
        </authorList>
    </citation>
    <scope>NUCLEOTIDE SEQUENCE [LARGE SCALE GENOMIC DNA]</scope>
    <source>
        <strain evidence="4">JCM 13852</strain>
    </source>
</reference>
<comment type="similarity">
    <text evidence="1">Belongs to the short-chain dehydrogenases/reductases (SDR) family.</text>
</comment>
<dbReference type="Proteomes" id="UP001596183">
    <property type="component" value="Unassembled WGS sequence"/>
</dbReference>
<comment type="caution">
    <text evidence="3">The sequence shown here is derived from an EMBL/GenBank/DDBJ whole genome shotgun (WGS) entry which is preliminary data.</text>
</comment>
<dbReference type="GO" id="GO:0016491">
    <property type="term" value="F:oxidoreductase activity"/>
    <property type="evidence" value="ECO:0007669"/>
    <property type="project" value="UniProtKB-KW"/>
</dbReference>
<organism evidence="3 4">
    <name type="scientific">Streptomyces incanus</name>
    <dbReference type="NCBI Taxonomy" id="887453"/>
    <lineage>
        <taxon>Bacteria</taxon>
        <taxon>Bacillati</taxon>
        <taxon>Actinomycetota</taxon>
        <taxon>Actinomycetes</taxon>
        <taxon>Kitasatosporales</taxon>
        <taxon>Streptomycetaceae</taxon>
        <taxon>Streptomyces</taxon>
    </lineage>
</organism>
<dbReference type="Pfam" id="PF13561">
    <property type="entry name" value="adh_short_C2"/>
    <property type="match status" value="1"/>
</dbReference>
<dbReference type="InterPro" id="IPR036291">
    <property type="entry name" value="NAD(P)-bd_dom_sf"/>
</dbReference>
<keyword evidence="4" id="KW-1185">Reference proteome</keyword>
<dbReference type="InterPro" id="IPR002347">
    <property type="entry name" value="SDR_fam"/>
</dbReference>
<evidence type="ECO:0000256" key="2">
    <source>
        <dbReference type="ARBA" id="ARBA00023002"/>
    </source>
</evidence>
<dbReference type="EMBL" id="JBHSPC010000078">
    <property type="protein sequence ID" value="MFC5673034.1"/>
    <property type="molecule type" value="Genomic_DNA"/>
</dbReference>
<dbReference type="PRINTS" id="PR00080">
    <property type="entry name" value="SDRFAMILY"/>
</dbReference>
<name>A0ABW0XV24_9ACTN</name>
<dbReference type="SUPFAM" id="SSF51735">
    <property type="entry name" value="NAD(P)-binding Rossmann-fold domains"/>
    <property type="match status" value="1"/>
</dbReference>
<sequence>MDALFNNAGVSRARPTAEVDDATWSHVMGVNNDAAFHVVTAVGRVMIEQGHGAVLNTASVAGTHGLPGNVPYVVSKHAVVGLTRALAVEWGVHGLRVNALCPGLTATGMNTRVRVVSSGYWESREAVVPLRRAGTAEEQAAIALFLNSEEASYVSGLIAEVDGGTHALYAGYAVNRPE</sequence>
<keyword evidence="2 3" id="KW-0560">Oxidoreductase</keyword>
<dbReference type="PRINTS" id="PR00081">
    <property type="entry name" value="GDHRDH"/>
</dbReference>
<evidence type="ECO:0000313" key="3">
    <source>
        <dbReference type="EMBL" id="MFC5673034.1"/>
    </source>
</evidence>
<dbReference type="PANTHER" id="PTHR24321">
    <property type="entry name" value="DEHYDROGENASES, SHORT CHAIN"/>
    <property type="match status" value="1"/>
</dbReference>
<protein>
    <submittedName>
        <fullName evidence="3">SDR family NAD(P)-dependent oxidoreductase</fullName>
        <ecNumber evidence="3">1.1.1.-</ecNumber>
    </submittedName>
</protein>
<gene>
    <name evidence="3" type="ORF">ACFP2V_23830</name>
</gene>
<proteinExistence type="inferred from homology"/>
<evidence type="ECO:0000256" key="1">
    <source>
        <dbReference type="ARBA" id="ARBA00006484"/>
    </source>
</evidence>
<dbReference type="InterPro" id="IPR020904">
    <property type="entry name" value="Sc_DH/Rdtase_CS"/>
</dbReference>
<dbReference type="Gene3D" id="3.40.50.720">
    <property type="entry name" value="NAD(P)-binding Rossmann-like Domain"/>
    <property type="match status" value="1"/>
</dbReference>